<dbReference type="FunFam" id="3.10.20.90:FF:000019">
    <property type="entry name" value="FERM domain containing 4A"/>
    <property type="match status" value="1"/>
</dbReference>
<dbReference type="FunFam" id="1.20.80.10:FF:000008">
    <property type="entry name" value="FERM domain containing 4A"/>
    <property type="match status" value="1"/>
</dbReference>
<evidence type="ECO:0000259" key="14">
    <source>
        <dbReference type="PROSITE" id="PS50057"/>
    </source>
</evidence>
<reference evidence="16" key="1">
    <citation type="submission" date="2023-06" db="EMBL/GenBank/DDBJ databases">
        <title>Male Hemibagrus guttatus genome.</title>
        <authorList>
            <person name="Bian C."/>
        </authorList>
    </citation>
    <scope>NUCLEOTIDE SEQUENCE</scope>
    <source>
        <strain evidence="16">Male_cb2023</strain>
        <tissue evidence="16">Muscle</tissue>
    </source>
</reference>
<keyword evidence="9" id="KW-0965">Cell junction</keyword>
<dbReference type="InterPro" id="IPR018980">
    <property type="entry name" value="FERM_PH-like_C"/>
</dbReference>
<dbReference type="InterPro" id="IPR029071">
    <property type="entry name" value="Ubiquitin-like_domsf"/>
</dbReference>
<dbReference type="PANTHER" id="PTHR46079:SF1">
    <property type="entry name" value="FERM DOMAIN-CONTAINING PROTEIN 4B"/>
    <property type="match status" value="1"/>
</dbReference>
<dbReference type="CDD" id="cd13191">
    <property type="entry name" value="FERM_C_FRMD4A_FRMD4B"/>
    <property type="match status" value="1"/>
</dbReference>
<evidence type="ECO:0000256" key="8">
    <source>
        <dbReference type="ARBA" id="ARBA00022553"/>
    </source>
</evidence>
<dbReference type="GO" id="GO:0004523">
    <property type="term" value="F:RNA-DNA hybrid ribonuclease activity"/>
    <property type="evidence" value="ECO:0007669"/>
    <property type="project" value="UniProtKB-EC"/>
</dbReference>
<keyword evidence="8" id="KW-0597">Phosphoprotein</keyword>
<evidence type="ECO:0000313" key="17">
    <source>
        <dbReference type="Proteomes" id="UP001274896"/>
    </source>
</evidence>
<dbReference type="Gene3D" id="3.60.10.10">
    <property type="entry name" value="Endonuclease/exonuclease/phosphatase"/>
    <property type="match status" value="1"/>
</dbReference>
<evidence type="ECO:0000259" key="15">
    <source>
        <dbReference type="PROSITE" id="PS50878"/>
    </source>
</evidence>
<dbReference type="Gene3D" id="2.30.29.30">
    <property type="entry name" value="Pleckstrin-homology domain (PH domain)/Phosphotyrosine-binding domain (PTB)"/>
    <property type="match status" value="1"/>
</dbReference>
<dbReference type="InterPro" id="IPR035963">
    <property type="entry name" value="FERM_2"/>
</dbReference>
<feature type="region of interest" description="Disordered" evidence="13">
    <location>
        <begin position="1477"/>
        <end position="1504"/>
    </location>
</feature>
<comment type="subcellular location">
    <subcellularLocation>
        <location evidence="3">Cell junction</location>
        <location evidence="3">Adherens junction</location>
    </subcellularLocation>
    <subcellularLocation>
        <location evidence="2">Cell junction</location>
        <location evidence="2">Tight junction</location>
    </subcellularLocation>
    <subcellularLocation>
        <location evidence="1">Cytoplasm</location>
        <location evidence="1">Cytoskeleton</location>
    </subcellularLocation>
</comment>
<evidence type="ECO:0000256" key="6">
    <source>
        <dbReference type="ARBA" id="ARBA00022427"/>
    </source>
</evidence>
<evidence type="ECO:0000256" key="11">
    <source>
        <dbReference type="ARBA" id="ARBA00023212"/>
    </source>
</evidence>
<dbReference type="Gene3D" id="3.30.70.270">
    <property type="match status" value="1"/>
</dbReference>
<sequence>MGKFGVKERNLEGQMVVDFAKRMDMAVVNTYFQKREEHRVTYKSGGRRTQVDYILCRRGNLKEISDCKVVVGESVARQHRMVVCRMTLMVCKKKRSKIEIEKKTKWWKLKKEECCEEFRQKLRQALGGQVVLPDDWETTADVIRVTGRKVLGVSSGRKKEDKETWWWNEADGSRCEGCAAIYESERMPEEWRRSVLVPIFKNKGNVQSCSNYRGIKLKSHTMKLWERVVEARLRKVVEICEQQYGFMPRKSTTDAIFALRILMEKYRDGQGELHCVFVDLEKAYDRVPREELWYCMRKSGVAEKYVRVVQDLYERSRTVVRCAVGQTEEFKVEVGLHQGPALSPFLFAIVMDQLSEEVRQESPWTMMFAGDIVICSESREQVEENLERWRFALERGGIKVSRSKTEYMCVNEREGSGTVRLQGEEVKKVQEFKYLGSTVQSNGECGKEVKKRVQAETVSVRKRQESELEVAELKMLRFSFGVTRLDRIRNEYIRGTAHVGRLGDKVREARLRWFGHVQRREIKTPTVTFFSQMTEGRQCQVLLLDGRPLELLVQPKLLSRDLLDIVSSHFSLKEKEYFGISYTDTNGQTSWLQLNRRVLEHNFSKKTGPLELKFHVRFYIETVGLLKDPTTLELFYWNAKSSVYSGTIELESEDVFKLAAFVLQEAKGDYTSDESATSDLKKLPVFPTAVLKEHPSLAYCEGRVIEHYRTLKGLIRGKAIVQYLLLVESLPSYGVHYYEVKDKQGIPWWLGISYKGIAQYDQQDKLKPRKVFHWKKLENLYFREKKFAVEVNDPPRRASSKSTFGQSGQSIHTWYASHSLIKTIWAMAISQHQFYLDCKQSKSKTSTSKNLGDLAMDLTDNGASRVSKLVSGESKDQLIMASNGSLASAGSADSEVNEELKKEKIAKLKEKADSLQELLNQKLSELKKICIREAELTGKLPEEYPLASGEKPPTVRRRVGTAFKLDNLFPYDADPHIRNLESRFALQQKIVEAAKKLANETELCKTVKKKRRRNFDDARKILLQIENEINDYRVKTGKKPTQRASLIIDDMNAADLSSLSDSLNLDDDEAFVMQRQRSRSVQYSPRPQDNLGVPYNSDHRASEQPHNSDRVNYSEVQEPYSYINQDALSPHSSPFYAPSRQAGNSRSMPPTPQLTRNAFSSIQLRCEEDTPQHFRQRSGSLESQSLFATECDGPEPVFTITGGARRSNSTEVLDDVSSHTSQSSTEYCGHSRARNRHRRPRDYAYANTGSMPNLAQNDSRCYTHKAPTRPTTTAYYVTGYPCYADPYTNGSYAYEDEMAGHYSINPSYQTLSYHPQEPYIDYSHAEMDPMSQNPYATLRQARSRPASRNENATKGMQRAMVAEHLRGWYNRNASHKQMQYEREPQQILAYRMTPHAYGYNDRSHLYGSVSPAPNTGNWRDHLSVGLSEYSTSLHPQHAYSNNSVHQSHLPQSRHAFSPHPAPSWYYPPPSFSPSARSSSSSYFSLPPPPSSRYHMERSGCDGSKTDMVNKASLLNVAVDSHTWM</sequence>
<feature type="domain" description="FERM" evidence="14">
    <location>
        <begin position="537"/>
        <end position="839"/>
    </location>
</feature>
<gene>
    <name evidence="16" type="ORF">QTP70_024663</name>
</gene>
<dbReference type="SUPFAM" id="SSF56672">
    <property type="entry name" value="DNA/RNA polymerases"/>
    <property type="match status" value="1"/>
</dbReference>
<dbReference type="GO" id="GO:0005856">
    <property type="term" value="C:cytoskeleton"/>
    <property type="evidence" value="ECO:0007669"/>
    <property type="project" value="UniProtKB-SubCell"/>
</dbReference>
<feature type="domain" description="Reverse transcriptase" evidence="15">
    <location>
        <begin position="180"/>
        <end position="439"/>
    </location>
</feature>
<dbReference type="GO" id="GO:0005912">
    <property type="term" value="C:adherens junction"/>
    <property type="evidence" value="ECO:0007669"/>
    <property type="project" value="UniProtKB-SubCell"/>
</dbReference>
<dbReference type="SUPFAM" id="SSF54236">
    <property type="entry name" value="Ubiquitin-like"/>
    <property type="match status" value="1"/>
</dbReference>
<feature type="region of interest" description="Disordered" evidence="13">
    <location>
        <begin position="1214"/>
        <end position="1239"/>
    </location>
</feature>
<dbReference type="Proteomes" id="UP001274896">
    <property type="component" value="Unassembled WGS sequence"/>
</dbReference>
<dbReference type="InterPro" id="IPR000477">
    <property type="entry name" value="RT_dom"/>
</dbReference>
<evidence type="ECO:0000256" key="9">
    <source>
        <dbReference type="ARBA" id="ARBA00022949"/>
    </source>
</evidence>
<comment type="caution">
    <text evidence="16">The sequence shown here is derived from an EMBL/GenBank/DDBJ whole genome shotgun (WGS) entry which is preliminary data.</text>
</comment>
<dbReference type="PROSITE" id="PS50057">
    <property type="entry name" value="FERM_3"/>
    <property type="match status" value="1"/>
</dbReference>
<dbReference type="CDD" id="cd01650">
    <property type="entry name" value="RT_nLTR_like"/>
    <property type="match status" value="1"/>
</dbReference>
<dbReference type="SUPFAM" id="SSF47031">
    <property type="entry name" value="Second domain of FERM"/>
    <property type="match status" value="1"/>
</dbReference>
<dbReference type="InterPro" id="IPR019749">
    <property type="entry name" value="Band_41_domain"/>
</dbReference>
<dbReference type="Gene3D" id="3.10.20.90">
    <property type="entry name" value="Phosphatidylinositol 3-kinase Catalytic Subunit, Chain A, domain 1"/>
    <property type="match status" value="1"/>
</dbReference>
<dbReference type="InterPro" id="IPR000299">
    <property type="entry name" value="FERM_domain"/>
</dbReference>
<dbReference type="InterPro" id="IPR011993">
    <property type="entry name" value="PH-like_dom_sf"/>
</dbReference>
<dbReference type="SUPFAM" id="SSF50729">
    <property type="entry name" value="PH domain-like"/>
    <property type="match status" value="1"/>
</dbReference>
<dbReference type="InterPro" id="IPR019748">
    <property type="entry name" value="FERM_central"/>
</dbReference>
<evidence type="ECO:0000256" key="5">
    <source>
        <dbReference type="ARBA" id="ARBA00012180"/>
    </source>
</evidence>
<dbReference type="Pfam" id="PF09380">
    <property type="entry name" value="FERM_C"/>
    <property type="match status" value="1"/>
</dbReference>
<evidence type="ECO:0000256" key="10">
    <source>
        <dbReference type="ARBA" id="ARBA00023054"/>
    </source>
</evidence>
<accession>A0AAE0RKA3</accession>
<dbReference type="InterPro" id="IPR021774">
    <property type="entry name" value="CUPID"/>
</dbReference>
<evidence type="ECO:0000256" key="3">
    <source>
        <dbReference type="ARBA" id="ARBA00004536"/>
    </source>
</evidence>
<dbReference type="Pfam" id="PF09379">
    <property type="entry name" value="FERM_N"/>
    <property type="match status" value="1"/>
</dbReference>
<organism evidence="16 17">
    <name type="scientific">Hemibagrus guttatus</name>
    <dbReference type="NCBI Taxonomy" id="175788"/>
    <lineage>
        <taxon>Eukaryota</taxon>
        <taxon>Metazoa</taxon>
        <taxon>Chordata</taxon>
        <taxon>Craniata</taxon>
        <taxon>Vertebrata</taxon>
        <taxon>Euteleostomi</taxon>
        <taxon>Actinopterygii</taxon>
        <taxon>Neopterygii</taxon>
        <taxon>Teleostei</taxon>
        <taxon>Ostariophysi</taxon>
        <taxon>Siluriformes</taxon>
        <taxon>Bagridae</taxon>
        <taxon>Hemibagrus</taxon>
    </lineage>
</organism>
<feature type="coiled-coil region" evidence="12">
    <location>
        <begin position="898"/>
        <end position="925"/>
    </location>
</feature>
<dbReference type="GO" id="GO:0090162">
    <property type="term" value="P:establishment of epithelial cell polarity"/>
    <property type="evidence" value="ECO:0007669"/>
    <property type="project" value="InterPro"/>
</dbReference>
<feature type="region of interest" description="Disordered" evidence="13">
    <location>
        <begin position="1125"/>
        <end position="1151"/>
    </location>
</feature>
<dbReference type="CDD" id="cd14473">
    <property type="entry name" value="FERM_B-lobe"/>
    <property type="match status" value="1"/>
</dbReference>
<dbReference type="InterPro" id="IPR014352">
    <property type="entry name" value="FERM/acyl-CoA-bd_prot_sf"/>
</dbReference>
<dbReference type="InterPro" id="IPR018979">
    <property type="entry name" value="FERM_N"/>
</dbReference>
<dbReference type="Gene3D" id="1.20.80.10">
    <property type="match status" value="1"/>
</dbReference>
<dbReference type="FunFam" id="2.30.29.30:FF:000022">
    <property type="entry name" value="Putative FERM domain-containing protein 4A"/>
    <property type="match status" value="1"/>
</dbReference>
<evidence type="ECO:0000256" key="12">
    <source>
        <dbReference type="SAM" id="Coils"/>
    </source>
</evidence>
<feature type="compositionally biased region" description="Basic and acidic residues" evidence="13">
    <location>
        <begin position="1097"/>
        <end position="1109"/>
    </location>
</feature>
<keyword evidence="7" id="KW-0963">Cytoplasm</keyword>
<dbReference type="InterPro" id="IPR043502">
    <property type="entry name" value="DNA/RNA_pol_sf"/>
</dbReference>
<dbReference type="EC" id="3.1.26.4" evidence="5"/>
<evidence type="ECO:0000256" key="1">
    <source>
        <dbReference type="ARBA" id="ARBA00004245"/>
    </source>
</evidence>
<evidence type="ECO:0000256" key="7">
    <source>
        <dbReference type="ARBA" id="ARBA00022490"/>
    </source>
</evidence>
<dbReference type="InterPro" id="IPR041785">
    <property type="entry name" value="FRMD4A/B_FERM_C"/>
</dbReference>
<dbReference type="PROSITE" id="PS50878">
    <property type="entry name" value="RT_POL"/>
    <property type="match status" value="1"/>
</dbReference>
<dbReference type="Pfam" id="PF11819">
    <property type="entry name" value="CUPID"/>
    <property type="match status" value="1"/>
</dbReference>
<feature type="region of interest" description="Disordered" evidence="13">
    <location>
        <begin position="1075"/>
        <end position="1111"/>
    </location>
</feature>
<dbReference type="GO" id="GO:0005923">
    <property type="term" value="C:bicellular tight junction"/>
    <property type="evidence" value="ECO:0007669"/>
    <property type="project" value="UniProtKB-SubCell"/>
</dbReference>
<keyword evidence="6" id="KW-0796">Tight junction</keyword>
<evidence type="ECO:0000256" key="4">
    <source>
        <dbReference type="ARBA" id="ARBA00010879"/>
    </source>
</evidence>
<feature type="compositionally biased region" description="Polar residues" evidence="13">
    <location>
        <begin position="1141"/>
        <end position="1151"/>
    </location>
</feature>
<name>A0AAE0RKA3_9TELE</name>
<evidence type="ECO:0000256" key="2">
    <source>
        <dbReference type="ARBA" id="ARBA00004435"/>
    </source>
</evidence>
<evidence type="ECO:0000313" key="16">
    <source>
        <dbReference type="EMBL" id="KAK3557097.1"/>
    </source>
</evidence>
<dbReference type="InterPro" id="IPR043128">
    <property type="entry name" value="Rev_trsase/Diguanyl_cyclase"/>
</dbReference>
<proteinExistence type="inferred from homology"/>
<keyword evidence="17" id="KW-1185">Reference proteome</keyword>
<dbReference type="EMBL" id="JAUCMX010000001">
    <property type="protein sequence ID" value="KAK3557097.1"/>
    <property type="molecule type" value="Genomic_DNA"/>
</dbReference>
<dbReference type="PANTHER" id="PTHR46079">
    <property type="entry name" value="FERM DOMAIN-CONTAINING PROTEIN 4"/>
    <property type="match status" value="1"/>
</dbReference>
<dbReference type="InterPro" id="IPR047176">
    <property type="entry name" value="FRMD4A/B"/>
</dbReference>
<dbReference type="InterPro" id="IPR036691">
    <property type="entry name" value="Endo/exonu/phosph_ase_sf"/>
</dbReference>
<keyword evidence="10 12" id="KW-0175">Coiled coil</keyword>
<evidence type="ECO:0000256" key="13">
    <source>
        <dbReference type="SAM" id="MobiDB-lite"/>
    </source>
</evidence>
<keyword evidence="11" id="KW-0206">Cytoskeleton</keyword>
<comment type="similarity">
    <text evidence="4">Belongs to the beta type-B retroviral polymerase family. HERV class-II K(HML-2) pol subfamily.</text>
</comment>
<dbReference type="PRINTS" id="PR00935">
    <property type="entry name" value="BAND41"/>
</dbReference>
<dbReference type="SMART" id="SM00295">
    <property type="entry name" value="B41"/>
    <property type="match status" value="1"/>
</dbReference>
<dbReference type="Pfam" id="PF00373">
    <property type="entry name" value="FERM_M"/>
    <property type="match status" value="1"/>
</dbReference>
<dbReference type="Pfam" id="PF00078">
    <property type="entry name" value="RVT_1"/>
    <property type="match status" value="1"/>
</dbReference>
<dbReference type="SMART" id="SM01196">
    <property type="entry name" value="FERM_C"/>
    <property type="match status" value="1"/>
</dbReference>
<protein>
    <recommendedName>
        <fullName evidence="5">ribonuclease H</fullName>
        <ecNumber evidence="5">3.1.26.4</ecNumber>
    </recommendedName>
</protein>